<dbReference type="AlphaFoldDB" id="A0A2P2BQV3"/>
<evidence type="ECO:0000259" key="6">
    <source>
        <dbReference type="Pfam" id="PF13515"/>
    </source>
</evidence>
<dbReference type="KEGG" id="rhom:FRIFI_1123"/>
<dbReference type="RefSeq" id="WP_166505267.1">
    <property type="nucleotide sequence ID" value="NZ_JAKNTL010000007.1"/>
</dbReference>
<feature type="transmembrane region" description="Helical" evidence="5">
    <location>
        <begin position="181"/>
        <end position="199"/>
    </location>
</feature>
<feature type="transmembrane region" description="Helical" evidence="5">
    <location>
        <begin position="12"/>
        <end position="31"/>
    </location>
</feature>
<keyword evidence="3 5" id="KW-1133">Transmembrane helix</keyword>
<accession>A0A2P2BQV3</accession>
<name>A0A2P2BQV3_9FIRM</name>
<feature type="transmembrane region" description="Helical" evidence="5">
    <location>
        <begin position="84"/>
        <end position="103"/>
    </location>
</feature>
<keyword evidence="4 5" id="KW-0472">Membrane</keyword>
<dbReference type="InterPro" id="IPR049453">
    <property type="entry name" value="Memb_transporter_dom"/>
</dbReference>
<evidence type="ECO:0000313" key="8">
    <source>
        <dbReference type="Proteomes" id="UP000245695"/>
    </source>
</evidence>
<evidence type="ECO:0000256" key="5">
    <source>
        <dbReference type="SAM" id="Phobius"/>
    </source>
</evidence>
<feature type="transmembrane region" description="Helical" evidence="5">
    <location>
        <begin position="61"/>
        <end position="78"/>
    </location>
</feature>
<dbReference type="GO" id="GO:0016020">
    <property type="term" value="C:membrane"/>
    <property type="evidence" value="ECO:0007669"/>
    <property type="project" value="UniProtKB-SubCell"/>
</dbReference>
<organism evidence="7 8">
    <name type="scientific">Romboutsia hominis</name>
    <dbReference type="NCBI Taxonomy" id="1507512"/>
    <lineage>
        <taxon>Bacteria</taxon>
        <taxon>Bacillati</taxon>
        <taxon>Bacillota</taxon>
        <taxon>Clostridia</taxon>
        <taxon>Peptostreptococcales</taxon>
        <taxon>Peptostreptococcaceae</taxon>
        <taxon>Romboutsia</taxon>
    </lineage>
</organism>
<sequence>METNITKRLMINKLILLIIIIAFVNMFSFLFGTENTLTGVTVITGALMFKDIDLGYNVKESVFITIGLFTFIGIVTYLTSQVGILLGILINLISVFMVIYITSENLQTKVFLPFILLYVFLDGTPIDETQAIMRVVASFIGGVIMALTLYISHYKKQISKKSIKEDLCKENIDFSSERFRFAVKMAIGISIAILIGRVLNTQKAMWITIAVMSLTQPQHEDSKQRMKERLISTILGAIAFVILFKVLVPEKYFTFVTLSLGYIYTFIYEYKIKMFFVAINALVASMFIFNTPTSIALRIGFLTIGICVVYIISKGEEVISKIKDKEQSAIFE</sequence>
<reference evidence="7 8" key="1">
    <citation type="submission" date="2014-09" db="EMBL/GenBank/DDBJ databases">
        <authorList>
            <person name="Hornung B.V."/>
        </authorList>
    </citation>
    <scope>NUCLEOTIDE SEQUENCE [LARGE SCALE GENOMIC DNA]</scope>
    <source>
        <strain evidence="7 8">FRIFI</strain>
    </source>
</reference>
<comment type="subcellular location">
    <subcellularLocation>
        <location evidence="1">Membrane</location>
        <topology evidence="1">Multi-pass membrane protein</topology>
    </subcellularLocation>
</comment>
<evidence type="ECO:0000256" key="3">
    <source>
        <dbReference type="ARBA" id="ARBA00022989"/>
    </source>
</evidence>
<protein>
    <submittedName>
        <fullName evidence="7">Membrane spanning protein</fullName>
    </submittedName>
</protein>
<dbReference type="EMBL" id="LN650648">
    <property type="protein sequence ID" value="CEI72662.1"/>
    <property type="molecule type" value="Genomic_DNA"/>
</dbReference>
<evidence type="ECO:0000256" key="4">
    <source>
        <dbReference type="ARBA" id="ARBA00023136"/>
    </source>
</evidence>
<evidence type="ECO:0000313" key="7">
    <source>
        <dbReference type="EMBL" id="CEI72662.1"/>
    </source>
</evidence>
<feature type="transmembrane region" description="Helical" evidence="5">
    <location>
        <begin position="230"/>
        <end position="249"/>
    </location>
</feature>
<gene>
    <name evidence="7" type="ORF">FRIFI_1123</name>
</gene>
<feature type="transmembrane region" description="Helical" evidence="5">
    <location>
        <begin position="270"/>
        <end position="289"/>
    </location>
</feature>
<keyword evidence="8" id="KW-1185">Reference proteome</keyword>
<dbReference type="Pfam" id="PF13515">
    <property type="entry name" value="FUSC_2"/>
    <property type="match status" value="1"/>
</dbReference>
<keyword evidence="2 5" id="KW-0812">Transmembrane</keyword>
<feature type="domain" description="Integral membrane bound transporter" evidence="6">
    <location>
        <begin position="191"/>
        <end position="311"/>
    </location>
</feature>
<proteinExistence type="predicted"/>
<evidence type="ECO:0000256" key="1">
    <source>
        <dbReference type="ARBA" id="ARBA00004141"/>
    </source>
</evidence>
<feature type="transmembrane region" description="Helical" evidence="5">
    <location>
        <begin position="132"/>
        <end position="151"/>
    </location>
</feature>
<evidence type="ECO:0000256" key="2">
    <source>
        <dbReference type="ARBA" id="ARBA00022692"/>
    </source>
</evidence>
<feature type="transmembrane region" description="Helical" evidence="5">
    <location>
        <begin position="295"/>
        <end position="313"/>
    </location>
</feature>
<dbReference type="Proteomes" id="UP000245695">
    <property type="component" value="Chromosome 1"/>
</dbReference>